<dbReference type="Proteomes" id="UP001230649">
    <property type="component" value="Unassembled WGS sequence"/>
</dbReference>
<keyword evidence="2" id="KW-1185">Reference proteome</keyword>
<comment type="caution">
    <text evidence="1">The sequence shown here is derived from an EMBL/GenBank/DDBJ whole genome shotgun (WGS) entry which is preliminary data.</text>
</comment>
<sequence>MTDFTPHSNLDQDSSTSFHLRLASGDDFVDIAEVLFEAYKNAAWFKVINAKVAKTDWIQTTSRSMRNIAESPDGTSIVVESAGQIVGTACYLHLTASFLGLPDPGDTPGENESELEKMGSGLFKSELIERYGAVLWISEAAVHPRFQGKGVGRLLLSYILREAKQQRLNIAAAVDVSANVPKVLEEKLGFVEVYPARMLLDGKVSSTNQMLLEIFPA</sequence>
<reference evidence="1" key="1">
    <citation type="submission" date="2023-04" db="EMBL/GenBank/DDBJ databases">
        <title>Draft Genome sequencing of Naganishia species isolated from polar environments using Oxford Nanopore Technology.</title>
        <authorList>
            <person name="Leo P."/>
            <person name="Venkateswaran K."/>
        </authorList>
    </citation>
    <scope>NUCLEOTIDE SEQUENCE</scope>
    <source>
        <strain evidence="1">MNA-CCFEE 5262</strain>
    </source>
</reference>
<name>A0ACC2V806_9TREE</name>
<gene>
    <name evidence="1" type="ORF">QFC20_006660</name>
</gene>
<dbReference type="EMBL" id="JASBWS010000124">
    <property type="protein sequence ID" value="KAJ9095422.1"/>
    <property type="molecule type" value="Genomic_DNA"/>
</dbReference>
<evidence type="ECO:0000313" key="2">
    <source>
        <dbReference type="Proteomes" id="UP001230649"/>
    </source>
</evidence>
<accession>A0ACC2V806</accession>
<proteinExistence type="predicted"/>
<protein>
    <submittedName>
        <fullName evidence="1">Uncharacterized protein</fullName>
    </submittedName>
</protein>
<organism evidence="1 2">
    <name type="scientific">Naganishia adeliensis</name>
    <dbReference type="NCBI Taxonomy" id="92952"/>
    <lineage>
        <taxon>Eukaryota</taxon>
        <taxon>Fungi</taxon>
        <taxon>Dikarya</taxon>
        <taxon>Basidiomycota</taxon>
        <taxon>Agaricomycotina</taxon>
        <taxon>Tremellomycetes</taxon>
        <taxon>Filobasidiales</taxon>
        <taxon>Filobasidiaceae</taxon>
        <taxon>Naganishia</taxon>
    </lineage>
</organism>
<evidence type="ECO:0000313" key="1">
    <source>
        <dbReference type="EMBL" id="KAJ9095422.1"/>
    </source>
</evidence>